<organism evidence="1">
    <name type="scientific">CrAss-like virus sp. ctRQZ5</name>
    <dbReference type="NCBI Taxonomy" id="2826824"/>
    <lineage>
        <taxon>Viruses</taxon>
        <taxon>Duplodnaviria</taxon>
        <taxon>Heunggongvirae</taxon>
        <taxon>Uroviricota</taxon>
        <taxon>Caudoviricetes</taxon>
        <taxon>Crassvirales</taxon>
    </lineage>
</organism>
<proteinExistence type="predicted"/>
<dbReference type="EMBL" id="BK014764">
    <property type="protein sequence ID" value="DAD74772.1"/>
    <property type="molecule type" value="Genomic_DNA"/>
</dbReference>
<accession>A0A8S5LXS2</accession>
<sequence>MLNCCLGFYYSTYILFDLEIVDEFSQRLHRLYRH</sequence>
<name>A0A8S5LXS2_9CAUD</name>
<protein>
    <submittedName>
        <fullName evidence="1">Uncharacterized protein</fullName>
    </submittedName>
</protein>
<evidence type="ECO:0000313" key="1">
    <source>
        <dbReference type="EMBL" id="DAD74772.1"/>
    </source>
</evidence>
<reference evidence="1" key="1">
    <citation type="journal article" date="2021" name="Proc. Natl. Acad. Sci. U.S.A.">
        <title>A Catalog of Tens of Thousands of Viruses from Human Metagenomes Reveals Hidden Associations with Chronic Diseases.</title>
        <authorList>
            <person name="Tisza M.J."/>
            <person name="Buck C.B."/>
        </authorList>
    </citation>
    <scope>NUCLEOTIDE SEQUENCE</scope>
    <source>
        <strain evidence="1">CtRQZ5</strain>
    </source>
</reference>